<sequence length="947" mass="104518">MPLHTLACRLRKTLLPLLERLLHEQENKVEALLPQRMAALGSDSACISLHDEQKKQCRVLETLRHWNPATVRDRLLASATLGLLPQCRPGTFICGVSLLCFKASAYGEAAALMTDPAKFFETPGDLCRLITAIQRLRWRVAVRIILHVHPKLLWLQRRAFLMREIKEAAATAALRVMLLKKHILIPLRKRVKRRLSIRHGLGSLERFMSHHSARMAKLPAGTSSRRLSEKRHCVAAHIGSNLYCVDASELFSEEEFQPFIGVSEEKKPNKSLQSLAQEPLVEMQHAKQDQKFDAQLHTSYPERSEHCSCTTVMASQSSLVCIAKHPCHTGLLLAADSAANLVQLALSGCNCESITMTNALLRDSAPTTSTASGEPSTSLPALDSRARLLARAAAKCSASDEKRASKCSTMPCCNVPEYNSNHDSLLVARLDGHMQEAESPLLSQMTRTTLPPEAWLPRDLLDEIIQTPQDQLCHTRHPRPPTVRPLSVSFASPITADYAIVVCLVQGSSSKNNNNNSSSSGIGNLTLVLVDLLRREPAGWIPLSFASHDLSVCARRNSAYLQQLSQTALLESNTNVGKIKSAAAELRAARNQRPTARSRSTMLSTIRLQPLWGNVWAVTGPSLLAIFSTNLRYLQHPPQELEAQSGVRDPPLRLLWNLASVPRVSGMSLEVAEEWFTGCTYTRLAPAALSSVSGTDPIIQALQLMPFGEVTRALEARMQRLLLLSTADDSLVLLQWSEGSCGLASGSGNLVLLDQIRLPFPVLHFLRKEPLPVSLSPQMADETNESDLRLLRVVPWEADSLVPRLIVGDNSCNNIDLSDSTTASGSSTSDWKCGLERRRPQKSGHARTKERKLGLLLRDFPLYGIALVLSDGSRVLRSLDEVASQPRQNTTGDQESQLLAITPLPARSSVFTSLRRFRDGCVKFCVEDGEGNYRVTKQLHLQSFLES</sequence>
<evidence type="ECO:0000256" key="1">
    <source>
        <dbReference type="SAM" id="MobiDB-lite"/>
    </source>
</evidence>
<organism evidence="2 3">
    <name type="scientific">Eimeria tenella</name>
    <name type="common">Coccidian parasite</name>
    <dbReference type="NCBI Taxonomy" id="5802"/>
    <lineage>
        <taxon>Eukaryota</taxon>
        <taxon>Sar</taxon>
        <taxon>Alveolata</taxon>
        <taxon>Apicomplexa</taxon>
        <taxon>Conoidasida</taxon>
        <taxon>Coccidia</taxon>
        <taxon>Eucoccidiorida</taxon>
        <taxon>Eimeriorina</taxon>
        <taxon>Eimeriidae</taxon>
        <taxon>Eimeria</taxon>
    </lineage>
</organism>
<feature type="region of interest" description="Disordered" evidence="1">
    <location>
        <begin position="817"/>
        <end position="848"/>
    </location>
</feature>
<reference evidence="2" key="2">
    <citation type="submission" date="2013-10" db="EMBL/GenBank/DDBJ databases">
        <authorList>
            <person name="Aslett M."/>
        </authorList>
    </citation>
    <scope>NUCLEOTIDE SEQUENCE [LARGE SCALE GENOMIC DNA]</scope>
    <source>
        <strain evidence="2">Houghton</strain>
    </source>
</reference>
<dbReference type="VEuPathDB" id="ToxoDB:ETH2_1563500"/>
<evidence type="ECO:0000313" key="3">
    <source>
        <dbReference type="Proteomes" id="UP000030747"/>
    </source>
</evidence>
<dbReference type="VEuPathDB" id="ToxoDB:ETH_00024280"/>
<feature type="compositionally biased region" description="Low complexity" evidence="1">
    <location>
        <begin position="817"/>
        <end position="830"/>
    </location>
</feature>
<dbReference type="Proteomes" id="UP000030747">
    <property type="component" value="Unassembled WGS sequence"/>
</dbReference>
<gene>
    <name evidence="2" type="ORF">ETH_00024280</name>
</gene>
<reference evidence="2" key="1">
    <citation type="submission" date="2013-10" db="EMBL/GenBank/DDBJ databases">
        <title>Genomic analysis of the causative agents of coccidiosis in chickens.</title>
        <authorList>
            <person name="Reid A.J."/>
            <person name="Blake D."/>
            <person name="Billington K."/>
            <person name="Browne H."/>
            <person name="Dunn M."/>
            <person name="Hung S."/>
            <person name="Kawahara F."/>
            <person name="Miranda-Saavedra D."/>
            <person name="Mourier T."/>
            <person name="Nagra H."/>
            <person name="Otto T.D."/>
            <person name="Rawlings N."/>
            <person name="Sanchez A."/>
            <person name="Sanders M."/>
            <person name="Subramaniam C."/>
            <person name="Tay Y."/>
            <person name="Dear P."/>
            <person name="Doerig C."/>
            <person name="Gruber A."/>
            <person name="Parkinson J."/>
            <person name="Shirley M."/>
            <person name="Wan K.L."/>
            <person name="Berriman M."/>
            <person name="Tomley F."/>
            <person name="Pain A."/>
        </authorList>
    </citation>
    <scope>NUCLEOTIDE SEQUENCE [LARGE SCALE GENOMIC DNA]</scope>
    <source>
        <strain evidence="2">Houghton</strain>
    </source>
</reference>
<dbReference type="AlphaFoldDB" id="U6KSH6"/>
<name>U6KSH6_EIMTE</name>
<keyword evidence="3" id="KW-1185">Reference proteome</keyword>
<accession>U6KSH6</accession>
<proteinExistence type="predicted"/>
<evidence type="ECO:0000313" key="2">
    <source>
        <dbReference type="EMBL" id="CDJ39888.1"/>
    </source>
</evidence>
<dbReference type="OMA" id="ICARRNP"/>
<dbReference type="RefSeq" id="XP_013230641.1">
    <property type="nucleotide sequence ID" value="XM_013375187.1"/>
</dbReference>
<dbReference type="EMBL" id="HG674763">
    <property type="protein sequence ID" value="CDJ39888.1"/>
    <property type="molecule type" value="Genomic_DNA"/>
</dbReference>
<dbReference type="OrthoDB" id="331205at2759"/>
<protein>
    <submittedName>
        <fullName evidence="2">Myosin IJ heavy chain, putative</fullName>
    </submittedName>
</protein>
<feature type="compositionally biased region" description="Basic residues" evidence="1">
    <location>
        <begin position="839"/>
        <end position="848"/>
    </location>
</feature>
<dbReference type="GeneID" id="25253968"/>